<dbReference type="InterPro" id="IPR011993">
    <property type="entry name" value="PH-like_dom_sf"/>
</dbReference>
<feature type="region of interest" description="Disordered" evidence="2">
    <location>
        <begin position="1256"/>
        <end position="1327"/>
    </location>
</feature>
<evidence type="ECO:0000259" key="3">
    <source>
        <dbReference type="PROSITE" id="PS50003"/>
    </source>
</evidence>
<dbReference type="RefSeq" id="XP_062708326.1">
    <property type="nucleotide sequence ID" value="XM_062852342.1"/>
</dbReference>
<feature type="region of interest" description="Disordered" evidence="2">
    <location>
        <begin position="37"/>
        <end position="68"/>
    </location>
</feature>
<reference evidence="5" key="2">
    <citation type="submission" date="2025-05" db="UniProtKB">
        <authorList>
            <consortium name="EnsemblMetazoa"/>
        </authorList>
    </citation>
    <scope>IDENTIFICATION</scope>
    <source>
        <strain evidence="5">Foshan</strain>
    </source>
</reference>
<dbReference type="InterPro" id="IPR035899">
    <property type="entry name" value="DBL_dom_sf"/>
</dbReference>
<dbReference type="GeneID" id="115270442"/>
<evidence type="ECO:0000259" key="4">
    <source>
        <dbReference type="PROSITE" id="PS50010"/>
    </source>
</evidence>
<sequence>MLAEDLPALLQNLLVGIERAICRVPLEELSFPTQECASSATTTSEEANDRQNNNGCIPSEPSDRQDKYILAPGTPKIGLKRRELITKNKLVNNKYALKRIASTTTPPNPSHQNGNNHNNTNGNSFINRHESVTGKSEITSRINGNQCNDGLATPTAGTGTEKEDDGSAKLCDTGGTTSTAVPAGIVGGGRSDNHQSSTSAVTPTGAADINSMPLFCLGGSFPHIDSDEESGDDMKRCETAPTHPHDIVAPRSIQDLPEKHLTSGISIPGTNDRSGSPLIYIEAEKVLASGLNCYEIATVLLYYNTLPIQSPSQYCIHLLLTESSQLAFLETLDSALQLLSGHLTFGSIYVSGSYDPADNKHPPKELIRNLNVHIKYLNNETIKNFIGTDNLPIRCSGFYVHDQCEWIDFFRTLEPLQIQCVETGRRLVTVLNDIRNLEIQGTVPTRRQLHSQHRALSRALMDSELQTLRRKGPNTIQRLQDKLTVINNKQTLNQTKNLVRNCSLDSSNRLVSSSLNGNFTLHHKPQWNFGSYGNGASAAGEKDLINARLGEVITIFQEVDRAARKLEQLTEQRRERLREMTRQRALDDEINEVISWIRNDGTKALQNFNELSCLEHAERVKATGQDFEKFYFISMKHISKGRDLYEASVELEILKDTLKVLKDFVDQHKQRLENTRERIEGAVRLHELLESQRSKPQDDSLHTETLELAEKIEVPALTEQCKKVTQPAASNNSNRDTNSNTTSTSDNISLDISLSDDTITATSTPEKGKFGQPLPPPNLIEPNGNRCHHNHSQRHHDEDEEEQSKMADSGLGGCDRCEGNEKLERTCSCQSLNDPKNGCNNGDDLDEDCFESNSKPSLDLQIPLQANAHLYCHASNLQLDYEENNIFDQKTQKTLLLIMREMIGTERDYVRSLQYVIENYTQELLRDDIPQALRGQRNVIFGNIERICEFHQQHFLSELESCEHHPIKVGSAFLRHESKFYLYALYNKNKPKSDSLMSENGTQFFKAKQMELNDKMDLASYLLKPVQRMGKYALLLQQLMKACAVAHETTNPEILEDLEELQKAEEMVRFQLRHGNDLLAMDSLRDCDVNVKEQGRLLRQNEFLVWEGKAGKKSLRQVFLFEELVLFSKARRFPDRKNLDIYIYKNSIKTSDIGLTAHVGDSPYKFEIWFRKRKPGDTWTLQTMSEDIKNAWTDEISKLLWKQAKRNREIRLAEMSSMGIGSKPCLDIRPSQDQINDRSISISMFGKTPKLRNSFIGTLPESKSSKRPQSIISVSSSSSGSSVVSTGTGSTASGCETNPSKSNGSAVGSSSAVSSGCSTSSTSSSSTTASITTCKRLTLSITDPNAPAPLKTNFKKHQRSTTLVSQCSMESGIIADISLSPDEALENPLWPQMKNHALLRKSHSVASTSQEHNKIPGNDTSKPKELPCSANSSSSSNSSSASSNASGSTSNHTSSSNSDMITVHL</sequence>
<dbReference type="SUPFAM" id="SSF48065">
    <property type="entry name" value="DBL homology domain (DH-domain)"/>
    <property type="match status" value="1"/>
</dbReference>
<feature type="coiled-coil region" evidence="1">
    <location>
        <begin position="658"/>
        <end position="692"/>
    </location>
</feature>
<name>A0ABM1YUG8_AEDAL</name>
<accession>A0ABM1YUG8</accession>
<feature type="compositionally biased region" description="Low complexity" evidence="2">
    <location>
        <begin position="1300"/>
        <end position="1327"/>
    </location>
</feature>
<dbReference type="SUPFAM" id="SSF50729">
    <property type="entry name" value="PH domain-like"/>
    <property type="match status" value="1"/>
</dbReference>
<feature type="domain" description="DH" evidence="4">
    <location>
        <begin position="894"/>
        <end position="1078"/>
    </location>
</feature>
<dbReference type="CDD" id="cd13242">
    <property type="entry name" value="PH_puratrophin-1"/>
    <property type="match status" value="1"/>
</dbReference>
<feature type="region of interest" description="Disordered" evidence="2">
    <location>
        <begin position="101"/>
        <end position="167"/>
    </location>
</feature>
<dbReference type="PANTHER" id="PTHR45845:SF3">
    <property type="entry name" value="PURATROPHIN-1-LIKE, ISOFORM A"/>
    <property type="match status" value="1"/>
</dbReference>
<dbReference type="PANTHER" id="PTHR45845">
    <property type="entry name" value="RHO GUANINE NUCLEOTIDE EXCHANGE FACTOR-RELATED"/>
    <property type="match status" value="1"/>
</dbReference>
<dbReference type="PROSITE" id="PS50003">
    <property type="entry name" value="PH_DOMAIN"/>
    <property type="match status" value="1"/>
</dbReference>
<dbReference type="Gene3D" id="2.30.29.30">
    <property type="entry name" value="Pleckstrin-homology domain (PH domain)/Phosphotyrosine-binding domain (PTB)"/>
    <property type="match status" value="1"/>
</dbReference>
<dbReference type="EnsemblMetazoa" id="AALFPA23_012262.R17522">
    <property type="protein sequence ID" value="AALFPA23_012262.P17522"/>
    <property type="gene ID" value="AALFPA23_012262"/>
</dbReference>
<feature type="compositionally biased region" description="Low complexity" evidence="2">
    <location>
        <begin position="110"/>
        <end position="124"/>
    </location>
</feature>
<feature type="compositionally biased region" description="Polar residues" evidence="2">
    <location>
        <begin position="133"/>
        <end position="148"/>
    </location>
</feature>
<evidence type="ECO:0000313" key="5">
    <source>
        <dbReference type="EnsemblMetazoa" id="AALFPA23_012262.P17522"/>
    </source>
</evidence>
<dbReference type="Pfam" id="PF00621">
    <property type="entry name" value="RhoGEF"/>
    <property type="match status" value="1"/>
</dbReference>
<proteinExistence type="predicted"/>
<reference evidence="6" key="1">
    <citation type="journal article" date="2015" name="Proc. Natl. Acad. Sci. U.S.A.">
        <title>Genome sequence of the Asian Tiger mosquito, Aedes albopictus, reveals insights into its biology, genetics, and evolution.</title>
        <authorList>
            <person name="Chen X.G."/>
            <person name="Jiang X."/>
            <person name="Gu J."/>
            <person name="Xu M."/>
            <person name="Wu Y."/>
            <person name="Deng Y."/>
            <person name="Zhang C."/>
            <person name="Bonizzoni M."/>
            <person name="Dermauw W."/>
            <person name="Vontas J."/>
            <person name="Armbruster P."/>
            <person name="Huang X."/>
            <person name="Yang Y."/>
            <person name="Zhang H."/>
            <person name="He W."/>
            <person name="Peng H."/>
            <person name="Liu Y."/>
            <person name="Wu K."/>
            <person name="Chen J."/>
            <person name="Lirakis M."/>
            <person name="Topalis P."/>
            <person name="Van Leeuwen T."/>
            <person name="Hall A.B."/>
            <person name="Jiang X."/>
            <person name="Thorpe C."/>
            <person name="Mueller R.L."/>
            <person name="Sun C."/>
            <person name="Waterhouse R.M."/>
            <person name="Yan G."/>
            <person name="Tu Z.J."/>
            <person name="Fang X."/>
            <person name="James A.A."/>
        </authorList>
    </citation>
    <scope>NUCLEOTIDE SEQUENCE [LARGE SCALE GENOMIC DNA]</scope>
    <source>
        <strain evidence="6">Foshan</strain>
    </source>
</reference>
<dbReference type="SMART" id="SM00325">
    <property type="entry name" value="RhoGEF"/>
    <property type="match status" value="1"/>
</dbReference>
<dbReference type="InterPro" id="IPR000219">
    <property type="entry name" value="DH_dom"/>
</dbReference>
<dbReference type="InterPro" id="IPR055251">
    <property type="entry name" value="SOS1_NGEF_PH"/>
</dbReference>
<evidence type="ECO:0000256" key="2">
    <source>
        <dbReference type="SAM" id="MobiDB-lite"/>
    </source>
</evidence>
<protein>
    <recommendedName>
        <fullName evidence="7">Puratrophin-1</fullName>
    </recommendedName>
</protein>
<evidence type="ECO:0008006" key="7">
    <source>
        <dbReference type="Google" id="ProtNLM"/>
    </source>
</evidence>
<organism evidence="5 6">
    <name type="scientific">Aedes albopictus</name>
    <name type="common">Asian tiger mosquito</name>
    <name type="synonym">Stegomyia albopicta</name>
    <dbReference type="NCBI Taxonomy" id="7160"/>
    <lineage>
        <taxon>Eukaryota</taxon>
        <taxon>Metazoa</taxon>
        <taxon>Ecdysozoa</taxon>
        <taxon>Arthropoda</taxon>
        <taxon>Hexapoda</taxon>
        <taxon>Insecta</taxon>
        <taxon>Pterygota</taxon>
        <taxon>Neoptera</taxon>
        <taxon>Endopterygota</taxon>
        <taxon>Diptera</taxon>
        <taxon>Nematocera</taxon>
        <taxon>Culicoidea</taxon>
        <taxon>Culicidae</taxon>
        <taxon>Culicinae</taxon>
        <taxon>Aedini</taxon>
        <taxon>Aedes</taxon>
        <taxon>Stegomyia</taxon>
    </lineage>
</organism>
<dbReference type="InterPro" id="IPR001849">
    <property type="entry name" value="PH_domain"/>
</dbReference>
<feature type="compositionally biased region" description="Low complexity" evidence="2">
    <location>
        <begin position="1429"/>
        <end position="1458"/>
    </location>
</feature>
<feature type="region of interest" description="Disordered" evidence="2">
    <location>
        <begin position="1402"/>
        <end position="1465"/>
    </location>
</feature>
<dbReference type="InterPro" id="IPR052231">
    <property type="entry name" value="Rho_GEF_signaling-related"/>
</dbReference>
<feature type="compositionally biased region" description="Low complexity" evidence="2">
    <location>
        <begin position="730"/>
        <end position="760"/>
    </location>
</feature>
<dbReference type="PROSITE" id="PS50010">
    <property type="entry name" value="DH_2"/>
    <property type="match status" value="1"/>
</dbReference>
<feature type="coiled-coil region" evidence="1">
    <location>
        <begin position="552"/>
        <end position="583"/>
    </location>
</feature>
<evidence type="ECO:0000256" key="1">
    <source>
        <dbReference type="SAM" id="Coils"/>
    </source>
</evidence>
<feature type="compositionally biased region" description="Low complexity" evidence="2">
    <location>
        <begin position="1270"/>
        <end position="1291"/>
    </location>
</feature>
<dbReference type="Pfam" id="PF22697">
    <property type="entry name" value="SOS1_NGEF_PH"/>
    <property type="match status" value="1"/>
</dbReference>
<dbReference type="CDD" id="cd00160">
    <property type="entry name" value="RhoGEF"/>
    <property type="match status" value="1"/>
</dbReference>
<dbReference type="SMART" id="SM00233">
    <property type="entry name" value="PH"/>
    <property type="match status" value="1"/>
</dbReference>
<feature type="compositionally biased region" description="Polar residues" evidence="2">
    <location>
        <begin position="37"/>
        <end position="56"/>
    </location>
</feature>
<feature type="domain" description="PH" evidence="3">
    <location>
        <begin position="1090"/>
        <end position="1201"/>
    </location>
</feature>
<dbReference type="Gene3D" id="1.20.900.10">
    <property type="entry name" value="Dbl homology (DH) domain"/>
    <property type="match status" value="1"/>
</dbReference>
<keyword evidence="6" id="KW-1185">Reference proteome</keyword>
<evidence type="ECO:0000313" key="6">
    <source>
        <dbReference type="Proteomes" id="UP000069940"/>
    </source>
</evidence>
<dbReference type="Proteomes" id="UP000069940">
    <property type="component" value="Unassembled WGS sequence"/>
</dbReference>
<keyword evidence="1" id="KW-0175">Coiled coil</keyword>
<feature type="region of interest" description="Disordered" evidence="2">
    <location>
        <begin position="723"/>
        <end position="810"/>
    </location>
</feature>